<dbReference type="SMART" id="SM00487">
    <property type="entry name" value="DEXDc"/>
    <property type="match status" value="1"/>
</dbReference>
<evidence type="ECO:0000256" key="5">
    <source>
        <dbReference type="ARBA" id="ARBA00022806"/>
    </source>
</evidence>
<name>A0A7C4RQX9_9BACT</name>
<feature type="region of interest" description="Disordered" evidence="8">
    <location>
        <begin position="548"/>
        <end position="593"/>
    </location>
</feature>
<dbReference type="NCBIfam" id="TIGR01967">
    <property type="entry name" value="DEAH_box_HrpA"/>
    <property type="match status" value="1"/>
</dbReference>
<dbReference type="SMART" id="SM00490">
    <property type="entry name" value="HELICc"/>
    <property type="match status" value="1"/>
</dbReference>
<dbReference type="PROSITE" id="PS51192">
    <property type="entry name" value="HELICASE_ATP_BIND_1"/>
    <property type="match status" value="1"/>
</dbReference>
<dbReference type="CDD" id="cd18791">
    <property type="entry name" value="SF2_C_RHA"/>
    <property type="match status" value="1"/>
</dbReference>
<dbReference type="FunFam" id="3.40.50.300:FF:000578">
    <property type="entry name" value="probable ATP-dependent RNA helicase DHX35"/>
    <property type="match status" value="1"/>
</dbReference>
<keyword evidence="6" id="KW-0067">ATP-binding</keyword>
<evidence type="ECO:0000256" key="1">
    <source>
        <dbReference type="ARBA" id="ARBA00008792"/>
    </source>
</evidence>
<dbReference type="GO" id="GO:0016787">
    <property type="term" value="F:hydrolase activity"/>
    <property type="evidence" value="ECO:0007669"/>
    <property type="project" value="UniProtKB-KW"/>
</dbReference>
<dbReference type="PROSITE" id="PS51194">
    <property type="entry name" value="HELICASE_CTER"/>
    <property type="match status" value="1"/>
</dbReference>
<keyword evidence="3" id="KW-0547">Nucleotide-binding</keyword>
<dbReference type="InterPro" id="IPR001650">
    <property type="entry name" value="Helicase_C-like"/>
</dbReference>
<evidence type="ECO:0000256" key="7">
    <source>
        <dbReference type="ARBA" id="ARBA00047984"/>
    </source>
</evidence>
<evidence type="ECO:0000256" key="3">
    <source>
        <dbReference type="ARBA" id="ARBA00022741"/>
    </source>
</evidence>
<comment type="catalytic activity">
    <reaction evidence="7">
        <text>ATP + H2O = ADP + phosphate + H(+)</text>
        <dbReference type="Rhea" id="RHEA:13065"/>
        <dbReference type="ChEBI" id="CHEBI:15377"/>
        <dbReference type="ChEBI" id="CHEBI:15378"/>
        <dbReference type="ChEBI" id="CHEBI:30616"/>
        <dbReference type="ChEBI" id="CHEBI:43474"/>
        <dbReference type="ChEBI" id="CHEBI:456216"/>
        <dbReference type="EC" id="3.6.4.13"/>
    </reaction>
</comment>
<reference evidence="11" key="1">
    <citation type="journal article" date="2020" name="mSystems">
        <title>Genome- and Community-Level Interaction Insights into Carbon Utilization and Element Cycling Functions of Hydrothermarchaeota in Hydrothermal Sediment.</title>
        <authorList>
            <person name="Zhou Z."/>
            <person name="Liu Y."/>
            <person name="Xu W."/>
            <person name="Pan J."/>
            <person name="Luo Z.H."/>
            <person name="Li M."/>
        </authorList>
    </citation>
    <scope>NUCLEOTIDE SEQUENCE [LARGE SCALE GENOMIC DNA]</scope>
    <source>
        <strain evidence="11">SpSt-477</strain>
    </source>
</reference>
<dbReference type="SMART" id="SM00847">
    <property type="entry name" value="HA2"/>
    <property type="match status" value="1"/>
</dbReference>
<dbReference type="InterPro" id="IPR011545">
    <property type="entry name" value="DEAD/DEAH_box_helicase_dom"/>
</dbReference>
<dbReference type="Pfam" id="PF00271">
    <property type="entry name" value="Helicase_C"/>
    <property type="match status" value="1"/>
</dbReference>
<evidence type="ECO:0000259" key="10">
    <source>
        <dbReference type="PROSITE" id="PS51194"/>
    </source>
</evidence>
<dbReference type="PANTHER" id="PTHR18934">
    <property type="entry name" value="ATP-DEPENDENT RNA HELICASE"/>
    <property type="match status" value="1"/>
</dbReference>
<comment type="caution">
    <text evidence="11">The sequence shown here is derived from an EMBL/GenBank/DDBJ whole genome shotgun (WGS) entry which is preliminary data.</text>
</comment>
<dbReference type="InterPro" id="IPR024590">
    <property type="entry name" value="HrpA_C"/>
</dbReference>
<evidence type="ECO:0000256" key="8">
    <source>
        <dbReference type="SAM" id="MobiDB-lite"/>
    </source>
</evidence>
<gene>
    <name evidence="11" type="primary">hrpA</name>
    <name evidence="11" type="ORF">ENS29_03050</name>
</gene>
<sequence>MDHRLPISEKREEIIDAIRSHRVLIVSGDTGCGKTTQLPQYCLAAGRGIRGTIGCTQPRRIASITIAERIAEELGEPLGKTVGYQIRFQDRTSRFTRIKIMTDGILLAETLSDPLLRRYDTLIVDEAHERSLNIDFLLGYLRKLVHRRDDLSLIVTSATLDTERFSEAFDNAPIVSISGRTYPVDVRYEPAEADPDEADAEATHVERAVEQVCRLHASGHRGDMLVFMPTEQDIRETCELITARNLRHTAVLPLFARLPASEQRRVFASSADQKIIVATNIAETSVTIPGIRVVIDSGLARLSQYNPRTRTTSLLVKPVSQSSAEQRKGRAGRTASGLCIRLYSQEDFLARPLYTKPEILRANLAEVILRMLCLRLGDIDDFPFIDRPEGRSISDGYQVLIELGAIRKERRGGYRLTEDGRMMARIPVDPRMSRMLLQAQREGCIDDILIVAAALSISDPRERPAEKAGDADAVHRSFFDPLSDFSTLINIWNRYRSASTKAAPSQANRRRFCRQNFLSYRRMREWQDIYAQLDDVITECGLKSHAPTPHGHIAVETGRGQDEPSAPEGALVPNERTAHSDKPKAASRQAATPEPDIYGDRYAAIHRSILAGFLSNIAVRREKNVYRAARDREVMLFPGSCLFNRGAEWIVAAEMVETSRVFARIAGRIDNRWIEPMARHLCRYTYLHPHWEKNRGEVVATEQVSLFGLVVQTGRAVSYGRIDPEEAARIFVRSALIEGEIKPKFAFLEHNRGVIEAVREKENRLRRRDLMVSEADIEAFYLERIGAVSDVRSLQHLIRRHGGDDFLRMTEADVMNYEPNVDVHRLFPDVIRIGDRLLTCRYRFDPGKPEDGLTVPIPVSQVSLLPCPSLGWMVPGFFKAKIETLIRGLPKTLRKQLVPIAKTVEIIEEELPRGDEDLFPALSRFCAERFGVSIPLDAWSESSLPDYLKTRIEVIGAGGAVLSSGRSPEDIRDWKPGAIDSHTLEIVRSKFERSNLTDWDFGDLAETTEVTGPSGEMWLLHPALIARSDPSHPLEPEVDLRLFIDRKEAETHHDRGVAALYERRFVEEFAFLRKAIRMPVGPKGRKTQETARFENALLEGVITRLFAKPIRTREVFLRHAAETFPRMISFANELKAVLIDVEQERGRTLDVVQRARKAMPANPLSDAFFEELHIRMQVLLPEDYPSRYAIERLKMLPRYLRTIAIRAERATHAFDRDSIKARELKPLEARVAECRKLLSDHPEAHVRQAVEELFWMLEEYRVSVFAQELGTAVPVSRKRIEKALEALERHMKRT</sequence>
<dbReference type="EMBL" id="DSUH01000067">
    <property type="protein sequence ID" value="HGU31816.1"/>
    <property type="molecule type" value="Genomic_DNA"/>
</dbReference>
<protein>
    <recommendedName>
        <fullName evidence="2">RNA helicase</fullName>
        <ecNumber evidence="2">3.6.4.13</ecNumber>
    </recommendedName>
</protein>
<evidence type="ECO:0000256" key="6">
    <source>
        <dbReference type="ARBA" id="ARBA00022840"/>
    </source>
</evidence>
<dbReference type="InterPro" id="IPR014001">
    <property type="entry name" value="Helicase_ATP-bd"/>
</dbReference>
<dbReference type="InterPro" id="IPR007502">
    <property type="entry name" value="Helicase-assoc_dom"/>
</dbReference>
<accession>A0A7C4RQX9</accession>
<dbReference type="FunFam" id="1.20.120.1080:FF:000005">
    <property type="entry name" value="ATP-dependent helicase HrpA"/>
    <property type="match status" value="1"/>
</dbReference>
<dbReference type="Pfam" id="PF21010">
    <property type="entry name" value="HA2_C"/>
    <property type="match status" value="1"/>
</dbReference>
<dbReference type="SUPFAM" id="SSF52540">
    <property type="entry name" value="P-loop containing nucleoside triphosphate hydrolases"/>
    <property type="match status" value="1"/>
</dbReference>
<dbReference type="EC" id="3.6.4.13" evidence="2"/>
<evidence type="ECO:0000259" key="9">
    <source>
        <dbReference type="PROSITE" id="PS51192"/>
    </source>
</evidence>
<dbReference type="InterPro" id="IPR027417">
    <property type="entry name" value="P-loop_NTPase"/>
</dbReference>
<proteinExistence type="inferred from homology"/>
<dbReference type="Pfam" id="PF00270">
    <property type="entry name" value="DEAD"/>
    <property type="match status" value="1"/>
</dbReference>
<dbReference type="PANTHER" id="PTHR18934:SF99">
    <property type="entry name" value="ATP-DEPENDENT RNA HELICASE DHX37-RELATED"/>
    <property type="match status" value="1"/>
</dbReference>
<evidence type="ECO:0000256" key="4">
    <source>
        <dbReference type="ARBA" id="ARBA00022801"/>
    </source>
</evidence>
<keyword evidence="5 11" id="KW-0347">Helicase</keyword>
<feature type="domain" description="Helicase ATP-binding" evidence="9">
    <location>
        <begin position="15"/>
        <end position="178"/>
    </location>
</feature>
<dbReference type="GO" id="GO:0003723">
    <property type="term" value="F:RNA binding"/>
    <property type="evidence" value="ECO:0007669"/>
    <property type="project" value="TreeGrafter"/>
</dbReference>
<comment type="similarity">
    <text evidence="1">Belongs to the DEAD box helicase family. DEAH subfamily.</text>
</comment>
<organism evidence="11">
    <name type="scientific">Desulfatirhabdium butyrativorans</name>
    <dbReference type="NCBI Taxonomy" id="340467"/>
    <lineage>
        <taxon>Bacteria</taxon>
        <taxon>Pseudomonadati</taxon>
        <taxon>Thermodesulfobacteriota</taxon>
        <taxon>Desulfobacteria</taxon>
        <taxon>Desulfobacterales</taxon>
        <taxon>Desulfatirhabdiaceae</taxon>
        <taxon>Desulfatirhabdium</taxon>
    </lineage>
</organism>
<dbReference type="GO" id="GO:0005524">
    <property type="term" value="F:ATP binding"/>
    <property type="evidence" value="ECO:0007669"/>
    <property type="project" value="UniProtKB-KW"/>
</dbReference>
<evidence type="ECO:0000256" key="2">
    <source>
        <dbReference type="ARBA" id="ARBA00012552"/>
    </source>
</evidence>
<feature type="domain" description="Helicase C-terminal" evidence="10">
    <location>
        <begin position="208"/>
        <end position="375"/>
    </location>
</feature>
<dbReference type="Pfam" id="PF11898">
    <property type="entry name" value="DUF3418"/>
    <property type="match status" value="1"/>
</dbReference>
<dbReference type="Gene3D" id="3.40.50.300">
    <property type="entry name" value="P-loop containing nucleotide triphosphate hydrolases"/>
    <property type="match status" value="2"/>
</dbReference>
<dbReference type="InterPro" id="IPR010222">
    <property type="entry name" value="RNA_helicase_HrpA"/>
</dbReference>
<evidence type="ECO:0000313" key="11">
    <source>
        <dbReference type="EMBL" id="HGU31816.1"/>
    </source>
</evidence>
<keyword evidence="4 11" id="KW-0378">Hydrolase</keyword>
<dbReference type="Pfam" id="PF07717">
    <property type="entry name" value="OB_NTP_bind"/>
    <property type="match status" value="1"/>
</dbReference>
<dbReference type="InterPro" id="IPR011709">
    <property type="entry name" value="DEAD-box_helicase_OB_fold"/>
</dbReference>
<dbReference type="Gene3D" id="1.20.120.1080">
    <property type="match status" value="1"/>
</dbReference>
<dbReference type="GO" id="GO:0003724">
    <property type="term" value="F:RNA helicase activity"/>
    <property type="evidence" value="ECO:0007669"/>
    <property type="project" value="UniProtKB-EC"/>
</dbReference>